<keyword evidence="2" id="KW-0479">Metal-binding</keyword>
<evidence type="ECO:0000256" key="4">
    <source>
        <dbReference type="ARBA" id="ARBA00022771"/>
    </source>
</evidence>
<evidence type="ECO:0000256" key="5">
    <source>
        <dbReference type="ARBA" id="ARBA00022833"/>
    </source>
</evidence>
<keyword evidence="4 7" id="KW-0863">Zinc-finger</keyword>
<dbReference type="Gene3D" id="3.30.160.60">
    <property type="entry name" value="Classic Zinc Finger"/>
    <property type="match status" value="2"/>
</dbReference>
<dbReference type="PROSITE" id="PS50157">
    <property type="entry name" value="ZINC_FINGER_C2H2_2"/>
    <property type="match status" value="4"/>
</dbReference>
<feature type="region of interest" description="Disordered" evidence="8">
    <location>
        <begin position="1148"/>
        <end position="1169"/>
    </location>
</feature>
<feature type="compositionally biased region" description="Basic residues" evidence="8">
    <location>
        <begin position="295"/>
        <end position="305"/>
    </location>
</feature>
<dbReference type="PROSITE" id="PS00028">
    <property type="entry name" value="ZINC_FINGER_C2H2_1"/>
    <property type="match status" value="5"/>
</dbReference>
<dbReference type="GO" id="GO:0008270">
    <property type="term" value="F:zinc ion binding"/>
    <property type="evidence" value="ECO:0007669"/>
    <property type="project" value="UniProtKB-KW"/>
</dbReference>
<feature type="domain" description="C2H2-type" evidence="9">
    <location>
        <begin position="172"/>
        <end position="200"/>
    </location>
</feature>
<evidence type="ECO:0000256" key="6">
    <source>
        <dbReference type="ARBA" id="ARBA00023242"/>
    </source>
</evidence>
<dbReference type="EMBL" id="CAKOGL010000016">
    <property type="protein sequence ID" value="CAH2096065.1"/>
    <property type="molecule type" value="Genomic_DNA"/>
</dbReference>
<feature type="domain" description="C2H2-type" evidence="9">
    <location>
        <begin position="123"/>
        <end position="151"/>
    </location>
</feature>
<dbReference type="GO" id="GO:0005634">
    <property type="term" value="C:nucleus"/>
    <property type="evidence" value="ECO:0007669"/>
    <property type="project" value="UniProtKB-SubCell"/>
</dbReference>
<keyword evidence="6" id="KW-0539">Nucleus</keyword>
<evidence type="ECO:0000256" key="1">
    <source>
        <dbReference type="ARBA" id="ARBA00004123"/>
    </source>
</evidence>
<feature type="region of interest" description="Disordered" evidence="8">
    <location>
        <begin position="963"/>
        <end position="982"/>
    </location>
</feature>
<keyword evidence="11" id="KW-1185">Reference proteome</keyword>
<feature type="region of interest" description="Disordered" evidence="8">
    <location>
        <begin position="659"/>
        <end position="680"/>
    </location>
</feature>
<comment type="subcellular location">
    <subcellularLocation>
        <location evidence="1">Nucleus</location>
    </subcellularLocation>
</comment>
<evidence type="ECO:0000256" key="3">
    <source>
        <dbReference type="ARBA" id="ARBA00022737"/>
    </source>
</evidence>
<evidence type="ECO:0000313" key="10">
    <source>
        <dbReference type="EMBL" id="CAH2096065.1"/>
    </source>
</evidence>
<keyword evidence="5" id="KW-0862">Zinc</keyword>
<feature type="region of interest" description="Disordered" evidence="8">
    <location>
        <begin position="285"/>
        <end position="305"/>
    </location>
</feature>
<feature type="domain" description="C2H2-type" evidence="9">
    <location>
        <begin position="7"/>
        <end position="34"/>
    </location>
</feature>
<sequence>MTTELKFDCVFCKEVFEDKAALLIHFRKHGDPNFSSKNKNRQQNEMANNDKPVEENELVGCDVCEEVFPTISKAITHKHKAHPDHDAKYFCPFCGKLFTMKHLYNKHLQSSHESSEASNTNNFHCDCCDVSFHVPSAMLYHNKFFHRQDTELPAFGQSKKVKTYNQELLQIYYCAFCGEEYNNKVNLHKHIGDDHEDENQTPTEILRCPLCEAIFYHLDAYELHLTFHSTADLYSEKNEMKEQVTEFSLETVSPIIEKVEEEQDEDDQMNTEGIDSFLQLVMGESTDNDNPDKLKSKKHKKHKKSKKAAITLDEFLNMNKDVFGDGLDVQGIEEVPTQVVLKKVKGKKLSNKPEPKTVNANLAKLKKHGIVVKTKSGNNPLVKTTTNKEVNKPNIINTPNEILSKLMNQGNSQIKIVKKNVSQNAAIKEDIDNLVTTKIIEKPIKTTTNKDITSDHEEEEIKGASKITSIDENALNEKSEIYTDIQENENSNTNDKILKNDNNPILEKSQNSNLENKNLSTNDIKSPSNLLEDNNLNVNLSFPKKFCPTPNDTKHELTNDEQTKESVSADNDDDNKEQVENNITNTTLNALKHLSHLITVKPLNQGKNTNISKSNEKLINEKKTLPTTEDKESDLIKNSPIEQKAISLNKSVGEYFTLKPSNQSPKSTSNFYSDAESEDDEINDKRVDTLNTECNKIEYKISNKCITEPKKVKIKNLPVSQDFVLNKDQFENPADDQEKLKNDNCTKKANLDILKRLTNVTAKPISVTTTVNQVSNTNQDKSNNNQIKKNLLNSSCKDSVNEDIEIFNIDDSDSEDNETATFIKNKTEGQSLNVTALRNIDTKSIVVKSKQNIFPNEVKDKHIENKSIKEENIKLNKQSQEIQKSINLQNKLRSLSGNITVKSRNSSPNVYNKELHKSFEDYDDEDETNYSDSESIGKVKISEMPENYDSGNECNESQTSAIIESPHVSNSENEDNDDMEDDFSDFESQIKTNTLKKENTITTSKNNTCLENFKNLNKELTIKSLNTKTCESEGDVNSEQKEISEDTSNVKKQIVVKAAQTNFLQNEQPSKSTQQVSGSVNQSSFKKNLSMANQVNTVKTVKRFQSQTVIEEITTTVTKTIRTVNQSTNEVVQNRCNLKPAIRPQKTFNKQPGRELQGTTVRHGSPSIGTKIRNATNVIRNPTPTIVRPSNQLVLVRPVLNLPSTSAPSTSAVKKVVPPKCSPQKPVTKKLKISPHALTQAIKRPSDETTGHFSCFKKPKESLVNSADMADCEEDSAIQYNMACQSRSDFSSVTKTVKGKGMITATQTRSEVSTSSQQQLSKLSNVSGLKIMKTSSKQATKIEEKCEMNTAKKNTLEALEKLQKQGLLIKKPRVDEYNEHPNSFSESDDEANEK</sequence>
<keyword evidence="3" id="KW-0677">Repeat</keyword>
<feature type="region of interest" description="Disordered" evidence="8">
    <location>
        <begin position="1370"/>
        <end position="1394"/>
    </location>
</feature>
<feature type="domain" description="C2H2-type" evidence="9">
    <location>
        <begin position="89"/>
        <end position="117"/>
    </location>
</feature>
<dbReference type="InterPro" id="IPR050888">
    <property type="entry name" value="ZnF_C2H2-type_TF"/>
</dbReference>
<evidence type="ECO:0000256" key="7">
    <source>
        <dbReference type="PROSITE-ProRule" id="PRU00042"/>
    </source>
</evidence>
<comment type="caution">
    <text evidence="10">The sequence shown here is derived from an EMBL/GenBank/DDBJ whole genome shotgun (WGS) entry which is preliminary data.</text>
</comment>
<dbReference type="SMART" id="SM00355">
    <property type="entry name" value="ZnF_C2H2"/>
    <property type="match status" value="6"/>
</dbReference>
<proteinExistence type="predicted"/>
<reference evidence="10" key="1">
    <citation type="submission" date="2022-03" db="EMBL/GenBank/DDBJ databases">
        <authorList>
            <person name="Tunstrom K."/>
        </authorList>
    </citation>
    <scope>NUCLEOTIDE SEQUENCE</scope>
</reference>
<dbReference type="InterPro" id="IPR013087">
    <property type="entry name" value="Znf_C2H2_type"/>
</dbReference>
<dbReference type="Proteomes" id="UP001153954">
    <property type="component" value="Unassembled WGS sequence"/>
</dbReference>
<feature type="compositionally biased region" description="Polar residues" evidence="8">
    <location>
        <begin position="488"/>
        <end position="528"/>
    </location>
</feature>
<accession>A0AAU9UGX6</accession>
<gene>
    <name evidence="10" type="ORF">EEDITHA_LOCUS11448</name>
</gene>
<name>A0AAU9UGX6_EUPED</name>
<evidence type="ECO:0000256" key="2">
    <source>
        <dbReference type="ARBA" id="ARBA00022723"/>
    </source>
</evidence>
<organism evidence="10 11">
    <name type="scientific">Euphydryas editha</name>
    <name type="common">Edith's checkerspot</name>
    <dbReference type="NCBI Taxonomy" id="104508"/>
    <lineage>
        <taxon>Eukaryota</taxon>
        <taxon>Metazoa</taxon>
        <taxon>Ecdysozoa</taxon>
        <taxon>Arthropoda</taxon>
        <taxon>Hexapoda</taxon>
        <taxon>Insecta</taxon>
        <taxon>Pterygota</taxon>
        <taxon>Neoptera</taxon>
        <taxon>Endopterygota</taxon>
        <taxon>Lepidoptera</taxon>
        <taxon>Glossata</taxon>
        <taxon>Ditrysia</taxon>
        <taxon>Papilionoidea</taxon>
        <taxon>Nymphalidae</taxon>
        <taxon>Nymphalinae</taxon>
        <taxon>Euphydryas</taxon>
    </lineage>
</organism>
<feature type="compositionally biased region" description="Polar residues" evidence="8">
    <location>
        <begin position="659"/>
        <end position="672"/>
    </location>
</feature>
<evidence type="ECO:0000313" key="11">
    <source>
        <dbReference type="Proteomes" id="UP001153954"/>
    </source>
</evidence>
<dbReference type="PANTHER" id="PTHR24406">
    <property type="entry name" value="TRANSCRIPTIONAL REPRESSOR CTCFL-RELATED"/>
    <property type="match status" value="1"/>
</dbReference>
<evidence type="ECO:0000259" key="9">
    <source>
        <dbReference type="PROSITE" id="PS50157"/>
    </source>
</evidence>
<feature type="compositionally biased region" description="Acidic residues" evidence="8">
    <location>
        <begin position="972"/>
        <end position="982"/>
    </location>
</feature>
<evidence type="ECO:0000256" key="8">
    <source>
        <dbReference type="SAM" id="MobiDB-lite"/>
    </source>
</evidence>
<feature type="region of interest" description="Disordered" evidence="8">
    <location>
        <begin position="1206"/>
        <end position="1229"/>
    </location>
</feature>
<feature type="region of interest" description="Disordered" evidence="8">
    <location>
        <begin position="486"/>
        <end position="535"/>
    </location>
</feature>
<feature type="compositionally biased region" description="Basic and acidic residues" evidence="8">
    <location>
        <begin position="552"/>
        <end position="564"/>
    </location>
</feature>
<protein>
    <recommendedName>
        <fullName evidence="9">C2H2-type domain-containing protein</fullName>
    </recommendedName>
</protein>
<feature type="region of interest" description="Disordered" evidence="8">
    <location>
        <begin position="547"/>
        <end position="577"/>
    </location>
</feature>